<evidence type="ECO:0000256" key="2">
    <source>
        <dbReference type="ARBA" id="ARBA00005991"/>
    </source>
</evidence>
<evidence type="ECO:0000313" key="10">
    <source>
        <dbReference type="EMBL" id="CAF3932019.1"/>
    </source>
</evidence>
<reference evidence="7" key="1">
    <citation type="submission" date="2021-02" db="EMBL/GenBank/DDBJ databases">
        <authorList>
            <person name="Nowell W R."/>
        </authorList>
    </citation>
    <scope>NUCLEOTIDE SEQUENCE</scope>
</reference>
<evidence type="ECO:0000256" key="4">
    <source>
        <dbReference type="ARBA" id="ARBA00023242"/>
    </source>
</evidence>
<feature type="compositionally biased region" description="Polar residues" evidence="5">
    <location>
        <begin position="296"/>
        <end position="306"/>
    </location>
</feature>
<gene>
    <name evidence="7" type="ORF">GPM918_LOCUS9578</name>
    <name evidence="8" type="ORF">OVA965_LOCUS21040</name>
    <name evidence="9" type="ORF">SRO942_LOCUS9579</name>
    <name evidence="10" type="ORF">TMI583_LOCUS21599</name>
</gene>
<evidence type="ECO:0000313" key="9">
    <source>
        <dbReference type="EMBL" id="CAF3699108.1"/>
    </source>
</evidence>
<feature type="compositionally biased region" description="Low complexity" evidence="5">
    <location>
        <begin position="312"/>
        <end position="328"/>
    </location>
</feature>
<sequence length="524" mass="61358">MIVLRRLPPTLTAEQFMETVSPLPEHDYFRFYKADNSLGQFAFSRAYINIPNRKDLLIFTEKFEGYVFIDGKGNEYYCSVEYAPSQRKPKTVKERKDPKLNTIEQDPDYQAFLKNLNEPEHESLPNAETMLDEIEKKQKELHANHGLSKTTTPLLEFLKRKREEKKLARDREKDIRRQRDDQRRSLKQARADTEQQQKYDRTSAKQIRKPEELMQLSRNNLGGERDDDYNQKSRYSDKSNRQQSYEKRGYEKSDSYYSQQQTNRSNESSQKKSDSNELTKSKQSSASRDDSSKSQMNTTEQQQSYRQRLKQDYSYQQQQSYDQRGGYRNQNYSKGTYKQQQQQQQQQYPSKRASNDQQASVKTTKSTSNEKNIPVTKEQNDDIDVEKTTVEKEQEVTTKDVDSVEPVGTSVSSSSMIDDPVMETKQEDEEENETMLTRRASESDKSRSTPDEQQSVSGDEGGDLNQNDEQRQTISRDEQKGSKTILADKKIRVRPSMQIYNPAERIKMRRQQQTDKKDQEPSSP</sequence>
<dbReference type="PANTHER" id="PTHR13112">
    <property type="entry name" value="UPF3 REGULATOR OF NONSENSE TRANSCRIPTS-LIKE PROTEIN"/>
    <property type="match status" value="1"/>
</dbReference>
<dbReference type="Proteomes" id="UP000663829">
    <property type="component" value="Unassembled WGS sequence"/>
</dbReference>
<feature type="compositionally biased region" description="Basic and acidic residues" evidence="5">
    <location>
        <begin position="385"/>
        <end position="402"/>
    </location>
</feature>
<feature type="compositionally biased region" description="Polar residues" evidence="5">
    <location>
        <begin position="355"/>
        <end position="371"/>
    </location>
</feature>
<evidence type="ECO:0000313" key="7">
    <source>
        <dbReference type="EMBL" id="CAF0919574.1"/>
    </source>
</evidence>
<evidence type="ECO:0000259" key="6">
    <source>
        <dbReference type="Pfam" id="PF03467"/>
    </source>
</evidence>
<dbReference type="InterPro" id="IPR035979">
    <property type="entry name" value="RBD_domain_sf"/>
</dbReference>
<dbReference type="SUPFAM" id="SSF54928">
    <property type="entry name" value="RNA-binding domain, RBD"/>
    <property type="match status" value="1"/>
</dbReference>
<dbReference type="GO" id="GO:0003729">
    <property type="term" value="F:mRNA binding"/>
    <property type="evidence" value="ECO:0007669"/>
    <property type="project" value="TreeGrafter"/>
</dbReference>
<name>A0A814AWU0_9BILA</name>
<dbReference type="InterPro" id="IPR012677">
    <property type="entry name" value="Nucleotide-bd_a/b_plait_sf"/>
</dbReference>
<dbReference type="EMBL" id="CAJNOQ010001793">
    <property type="protein sequence ID" value="CAF0919574.1"/>
    <property type="molecule type" value="Genomic_DNA"/>
</dbReference>
<evidence type="ECO:0000256" key="5">
    <source>
        <dbReference type="SAM" id="MobiDB-lite"/>
    </source>
</evidence>
<dbReference type="Gene3D" id="3.30.70.330">
    <property type="match status" value="1"/>
</dbReference>
<comment type="caution">
    <text evidence="7">The sequence shown here is derived from an EMBL/GenBank/DDBJ whole genome shotgun (WGS) entry which is preliminary data.</text>
</comment>
<dbReference type="PANTHER" id="PTHR13112:SF0">
    <property type="entry name" value="FI21285P1"/>
    <property type="match status" value="1"/>
</dbReference>
<organism evidence="7 11">
    <name type="scientific">Didymodactylos carnosus</name>
    <dbReference type="NCBI Taxonomy" id="1234261"/>
    <lineage>
        <taxon>Eukaryota</taxon>
        <taxon>Metazoa</taxon>
        <taxon>Spiralia</taxon>
        <taxon>Gnathifera</taxon>
        <taxon>Rotifera</taxon>
        <taxon>Eurotatoria</taxon>
        <taxon>Bdelloidea</taxon>
        <taxon>Philodinida</taxon>
        <taxon>Philodinidae</taxon>
        <taxon>Didymodactylos</taxon>
    </lineage>
</organism>
<feature type="compositionally biased region" description="Polar residues" evidence="5">
    <location>
        <begin position="255"/>
        <end position="268"/>
    </location>
</feature>
<dbReference type="GO" id="GO:0000184">
    <property type="term" value="P:nuclear-transcribed mRNA catabolic process, nonsense-mediated decay"/>
    <property type="evidence" value="ECO:0007669"/>
    <property type="project" value="UniProtKB-KW"/>
</dbReference>
<feature type="compositionally biased region" description="Basic and acidic residues" evidence="5">
    <location>
        <begin position="439"/>
        <end position="450"/>
    </location>
</feature>
<dbReference type="Proteomes" id="UP000681722">
    <property type="component" value="Unassembled WGS sequence"/>
</dbReference>
<comment type="similarity">
    <text evidence="2">Belongs to the RENT3 family.</text>
</comment>
<dbReference type="AlphaFoldDB" id="A0A814AWU0"/>
<feature type="compositionally biased region" description="Basic and acidic residues" evidence="5">
    <location>
        <begin position="512"/>
        <end position="524"/>
    </location>
</feature>
<dbReference type="InterPro" id="IPR039722">
    <property type="entry name" value="Upf3"/>
</dbReference>
<dbReference type="EMBL" id="CAJOBA010025675">
    <property type="protein sequence ID" value="CAF3932019.1"/>
    <property type="molecule type" value="Genomic_DNA"/>
</dbReference>
<dbReference type="EMBL" id="CAJOBC010001793">
    <property type="protein sequence ID" value="CAF3699108.1"/>
    <property type="molecule type" value="Genomic_DNA"/>
</dbReference>
<feature type="compositionally biased region" description="Basic and acidic residues" evidence="5">
    <location>
        <begin position="165"/>
        <end position="212"/>
    </location>
</feature>
<feature type="compositionally biased region" description="Basic and acidic residues" evidence="5">
    <location>
        <begin position="269"/>
        <end position="280"/>
    </location>
</feature>
<feature type="compositionally biased region" description="Basic and acidic residues" evidence="5">
    <location>
        <begin position="468"/>
        <end position="490"/>
    </location>
</feature>
<dbReference type="Proteomes" id="UP000682733">
    <property type="component" value="Unassembled WGS sequence"/>
</dbReference>
<evidence type="ECO:0000313" key="11">
    <source>
        <dbReference type="Proteomes" id="UP000663829"/>
    </source>
</evidence>
<evidence type="ECO:0000256" key="1">
    <source>
        <dbReference type="ARBA" id="ARBA00004123"/>
    </source>
</evidence>
<dbReference type="CDD" id="cd12455">
    <property type="entry name" value="RRM_like_Smg4_UPF3"/>
    <property type="match status" value="1"/>
</dbReference>
<accession>A0A814AWU0</accession>
<keyword evidence="3" id="KW-0866">Nonsense-mediated mRNA decay</keyword>
<feature type="domain" description="UPF3" evidence="6">
    <location>
        <begin position="2"/>
        <end position="162"/>
    </location>
</feature>
<feature type="compositionally biased region" description="Polar residues" evidence="5">
    <location>
        <begin position="329"/>
        <end position="338"/>
    </location>
</feature>
<keyword evidence="4" id="KW-0539">Nucleus</keyword>
<feature type="compositionally biased region" description="Basic and acidic residues" evidence="5">
    <location>
        <begin position="228"/>
        <end position="254"/>
    </location>
</feature>
<keyword evidence="11" id="KW-1185">Reference proteome</keyword>
<feature type="region of interest" description="Disordered" evidence="5">
    <location>
        <begin position="165"/>
        <end position="524"/>
    </location>
</feature>
<dbReference type="Pfam" id="PF03467">
    <property type="entry name" value="Smg4_UPF3"/>
    <property type="match status" value="1"/>
</dbReference>
<protein>
    <recommendedName>
        <fullName evidence="6">UPF3 domain-containing protein</fullName>
    </recommendedName>
</protein>
<dbReference type="OrthoDB" id="18087at2759"/>
<dbReference type="GO" id="GO:0005737">
    <property type="term" value="C:cytoplasm"/>
    <property type="evidence" value="ECO:0007669"/>
    <property type="project" value="TreeGrafter"/>
</dbReference>
<dbReference type="Proteomes" id="UP000677228">
    <property type="component" value="Unassembled WGS sequence"/>
</dbReference>
<evidence type="ECO:0000256" key="3">
    <source>
        <dbReference type="ARBA" id="ARBA00023161"/>
    </source>
</evidence>
<evidence type="ECO:0000313" key="8">
    <source>
        <dbReference type="EMBL" id="CAF1139195.1"/>
    </source>
</evidence>
<dbReference type="InterPro" id="IPR005120">
    <property type="entry name" value="UPF3_dom"/>
</dbReference>
<proteinExistence type="inferred from homology"/>
<dbReference type="EMBL" id="CAJNOK010011399">
    <property type="protein sequence ID" value="CAF1139195.1"/>
    <property type="molecule type" value="Genomic_DNA"/>
</dbReference>
<dbReference type="GO" id="GO:0045727">
    <property type="term" value="P:positive regulation of translation"/>
    <property type="evidence" value="ECO:0007669"/>
    <property type="project" value="TreeGrafter"/>
</dbReference>
<comment type="subcellular location">
    <subcellularLocation>
        <location evidence="1">Nucleus</location>
    </subcellularLocation>
</comment>
<dbReference type="GO" id="GO:0005730">
    <property type="term" value="C:nucleolus"/>
    <property type="evidence" value="ECO:0007669"/>
    <property type="project" value="TreeGrafter"/>
</dbReference>